<evidence type="ECO:0000313" key="2">
    <source>
        <dbReference type="Proteomes" id="UP001055811"/>
    </source>
</evidence>
<name>A0ACB9GFT9_CICIN</name>
<reference evidence="2" key="1">
    <citation type="journal article" date="2022" name="Mol. Ecol. Resour.">
        <title>The genomes of chicory, endive, great burdock and yacon provide insights into Asteraceae palaeo-polyploidization history and plant inulin production.</title>
        <authorList>
            <person name="Fan W."/>
            <person name="Wang S."/>
            <person name="Wang H."/>
            <person name="Wang A."/>
            <person name="Jiang F."/>
            <person name="Liu H."/>
            <person name="Zhao H."/>
            <person name="Xu D."/>
            <person name="Zhang Y."/>
        </authorList>
    </citation>
    <scope>NUCLEOTIDE SEQUENCE [LARGE SCALE GENOMIC DNA]</scope>
    <source>
        <strain evidence="2">cv. Punajuju</strain>
    </source>
</reference>
<evidence type="ECO:0000313" key="1">
    <source>
        <dbReference type="EMBL" id="KAI3782053.1"/>
    </source>
</evidence>
<keyword evidence="2" id="KW-1185">Reference proteome</keyword>
<gene>
    <name evidence="1" type="ORF">L2E82_12085</name>
</gene>
<reference evidence="1 2" key="2">
    <citation type="journal article" date="2022" name="Mol. Ecol. Resour.">
        <title>The genomes of chicory, endive, great burdock and yacon provide insights into Asteraceae paleo-polyploidization history and plant inulin production.</title>
        <authorList>
            <person name="Fan W."/>
            <person name="Wang S."/>
            <person name="Wang H."/>
            <person name="Wang A."/>
            <person name="Jiang F."/>
            <person name="Liu H."/>
            <person name="Zhao H."/>
            <person name="Xu D."/>
            <person name="Zhang Y."/>
        </authorList>
    </citation>
    <scope>NUCLEOTIDE SEQUENCE [LARGE SCALE GENOMIC DNA]</scope>
    <source>
        <strain evidence="2">cv. Punajuju</strain>
        <tissue evidence="1">Leaves</tissue>
    </source>
</reference>
<organism evidence="1 2">
    <name type="scientific">Cichorium intybus</name>
    <name type="common">Chicory</name>
    <dbReference type="NCBI Taxonomy" id="13427"/>
    <lineage>
        <taxon>Eukaryota</taxon>
        <taxon>Viridiplantae</taxon>
        <taxon>Streptophyta</taxon>
        <taxon>Embryophyta</taxon>
        <taxon>Tracheophyta</taxon>
        <taxon>Spermatophyta</taxon>
        <taxon>Magnoliopsida</taxon>
        <taxon>eudicotyledons</taxon>
        <taxon>Gunneridae</taxon>
        <taxon>Pentapetalae</taxon>
        <taxon>asterids</taxon>
        <taxon>campanulids</taxon>
        <taxon>Asterales</taxon>
        <taxon>Asteraceae</taxon>
        <taxon>Cichorioideae</taxon>
        <taxon>Cichorieae</taxon>
        <taxon>Cichoriinae</taxon>
        <taxon>Cichorium</taxon>
    </lineage>
</organism>
<sequence length="609" mass="68658">MDSDRKRVSMNSSKNGVVMGSVWESRMKGSLKVFNGDDKNQDIEKPTEKNQSIESTREIVKMEKVALRSKQSSNGVGGGGKRKTWKSDCNFEGTEKIPVQIPKARSENKKVLSELSKEVSVSMDGIGIKKSPVQMKKGRQEWSKEQSVSIDGSERSPVQRTITTRSLSRKGSTSSDLSNGVEKVNSSSTKGNRISDESNNGVEEIKGGNRDDNEIKKNRSDSSQSLDELDVCEEKMMTDDLGKVKSPRSLDTECYEEHEEASNTVTMAEKEEINEERAIVVVKEMEPVSTINKKKSQDVVIEDKKIHHRNERSNPISRTIRKQPSPVVNHPRIISKPNEFPSQRVPKSNNRLQTLIDLIMWSDASKSALIFGLGTFSILSSSYTKDLNISFISVISYLGLIYLAAIFIFRSFIKRGVVETDNVTDEEQCVVGEEEAIWALKLFLPYVNEFLLKVKALFSGDPSTTMKLAVLLFVLARCGSSITIWKMAKLGFFGGFTLPKICSSYSSQLTAYGTFWVRRFKDAWETCTQKKAVAFGVFTLVWNISSIVARIWAVFMLLVAFKYYQQSMMKDEVVEEEEPMTRGYQSSWQEQRHGKISVPTESTKLRKRS</sequence>
<dbReference type="Proteomes" id="UP001055811">
    <property type="component" value="Linkage Group LG02"/>
</dbReference>
<comment type="caution">
    <text evidence="1">The sequence shown here is derived from an EMBL/GenBank/DDBJ whole genome shotgun (WGS) entry which is preliminary data.</text>
</comment>
<proteinExistence type="predicted"/>
<protein>
    <submittedName>
        <fullName evidence="1">Uncharacterized protein</fullName>
    </submittedName>
</protein>
<accession>A0ACB9GFT9</accession>
<dbReference type="EMBL" id="CM042010">
    <property type="protein sequence ID" value="KAI3782053.1"/>
    <property type="molecule type" value="Genomic_DNA"/>
</dbReference>